<sequence length="93" mass="10811">MQIPGSSVQTFLHEYKLFRFVTTLPSPVRRPKLPPSDDRKSVRMLKNNPETTKAQTFLYHHELRGSQLKSAAAHMDKPKSFMFLCFLIPVCKY</sequence>
<name>A0A3Q2WPA6_HAPBU</name>
<evidence type="ECO:0000313" key="3">
    <source>
        <dbReference type="Proteomes" id="UP000264840"/>
    </source>
</evidence>
<organism evidence="2 3">
    <name type="scientific">Haplochromis burtoni</name>
    <name type="common">Burton's mouthbrooder</name>
    <name type="synonym">Chromis burtoni</name>
    <dbReference type="NCBI Taxonomy" id="8153"/>
    <lineage>
        <taxon>Eukaryota</taxon>
        <taxon>Metazoa</taxon>
        <taxon>Chordata</taxon>
        <taxon>Craniata</taxon>
        <taxon>Vertebrata</taxon>
        <taxon>Euteleostomi</taxon>
        <taxon>Actinopterygii</taxon>
        <taxon>Neopterygii</taxon>
        <taxon>Teleostei</taxon>
        <taxon>Neoteleostei</taxon>
        <taxon>Acanthomorphata</taxon>
        <taxon>Ovalentaria</taxon>
        <taxon>Cichlomorphae</taxon>
        <taxon>Cichliformes</taxon>
        <taxon>Cichlidae</taxon>
        <taxon>African cichlids</taxon>
        <taxon>Pseudocrenilabrinae</taxon>
        <taxon>Haplochromini</taxon>
        <taxon>Haplochromis</taxon>
    </lineage>
</organism>
<proteinExistence type="predicted"/>
<keyword evidence="3" id="KW-1185">Reference proteome</keyword>
<dbReference type="OMA" id="HHELRGS"/>
<reference evidence="2" key="2">
    <citation type="submission" date="2025-09" db="UniProtKB">
        <authorList>
            <consortium name="Ensembl"/>
        </authorList>
    </citation>
    <scope>IDENTIFICATION</scope>
</reference>
<dbReference type="GeneTree" id="ENSGT01030000236804"/>
<dbReference type="Proteomes" id="UP000264840">
    <property type="component" value="Unplaced"/>
</dbReference>
<reference evidence="2" key="1">
    <citation type="submission" date="2025-08" db="UniProtKB">
        <authorList>
            <consortium name="Ensembl"/>
        </authorList>
    </citation>
    <scope>IDENTIFICATION</scope>
</reference>
<dbReference type="AlphaFoldDB" id="A0A3Q2WPA6"/>
<accession>A0A3Q2WPA6</accession>
<evidence type="ECO:0000313" key="2">
    <source>
        <dbReference type="Ensembl" id="ENSHBUP00000027395.1"/>
    </source>
</evidence>
<feature type="region of interest" description="Disordered" evidence="1">
    <location>
        <begin position="29"/>
        <end position="48"/>
    </location>
</feature>
<evidence type="ECO:0000256" key="1">
    <source>
        <dbReference type="SAM" id="MobiDB-lite"/>
    </source>
</evidence>
<protein>
    <submittedName>
        <fullName evidence="2">Uncharacterized protein</fullName>
    </submittedName>
</protein>
<dbReference type="Ensembl" id="ENSHBUT00000000912.1">
    <property type="protein sequence ID" value="ENSHBUP00000027395.1"/>
    <property type="gene ID" value="ENSHBUG00000010569.1"/>
</dbReference>